<gene>
    <name evidence="2" type="ORF">EPUS_06675</name>
</gene>
<feature type="region of interest" description="Disordered" evidence="1">
    <location>
        <begin position="69"/>
        <end position="112"/>
    </location>
</feature>
<proteinExistence type="predicted"/>
<evidence type="ECO:0000313" key="2">
    <source>
        <dbReference type="EMBL" id="ERF68988.1"/>
    </source>
</evidence>
<organism evidence="2 3">
    <name type="scientific">Endocarpon pusillum (strain Z07020 / HMAS-L-300199)</name>
    <name type="common">Lichen-forming fungus</name>
    <dbReference type="NCBI Taxonomy" id="1263415"/>
    <lineage>
        <taxon>Eukaryota</taxon>
        <taxon>Fungi</taxon>
        <taxon>Dikarya</taxon>
        <taxon>Ascomycota</taxon>
        <taxon>Pezizomycotina</taxon>
        <taxon>Eurotiomycetes</taxon>
        <taxon>Chaetothyriomycetidae</taxon>
        <taxon>Verrucariales</taxon>
        <taxon>Verrucariaceae</taxon>
        <taxon>Endocarpon</taxon>
    </lineage>
</organism>
<sequence>MPPFRHASKPARETWHPIIVTTNSQRKKRCNFVIGELTMQNPMQDVQIESRQFDRDNCSGSALDLEGLIMSIGHEEERKKSTEKESKKRKAKRGTWARRTRQGDGKESRSAN</sequence>
<protein>
    <submittedName>
        <fullName evidence="2">Uncharacterized protein</fullName>
    </submittedName>
</protein>
<name>U1GAE1_ENDPU</name>
<evidence type="ECO:0000256" key="1">
    <source>
        <dbReference type="SAM" id="MobiDB-lite"/>
    </source>
</evidence>
<feature type="compositionally biased region" description="Basic residues" evidence="1">
    <location>
        <begin position="87"/>
        <end position="100"/>
    </location>
</feature>
<dbReference type="Proteomes" id="UP000019373">
    <property type="component" value="Unassembled WGS sequence"/>
</dbReference>
<accession>U1GAE1</accession>
<dbReference type="AlphaFoldDB" id="U1GAE1"/>
<feature type="compositionally biased region" description="Basic and acidic residues" evidence="1">
    <location>
        <begin position="101"/>
        <end position="112"/>
    </location>
</feature>
<dbReference type="EMBL" id="KE721476">
    <property type="protein sequence ID" value="ERF68988.1"/>
    <property type="molecule type" value="Genomic_DNA"/>
</dbReference>
<reference evidence="3" key="1">
    <citation type="journal article" date="2014" name="BMC Genomics">
        <title>Genome characteristics reveal the impact of lichenization on lichen-forming fungus Endocarpon pusillum Hedwig (Verrucariales, Ascomycota).</title>
        <authorList>
            <person name="Wang Y.-Y."/>
            <person name="Liu B."/>
            <person name="Zhang X.-Y."/>
            <person name="Zhou Q.-M."/>
            <person name="Zhang T."/>
            <person name="Li H."/>
            <person name="Yu Y.-F."/>
            <person name="Zhang X.-L."/>
            <person name="Hao X.-Y."/>
            <person name="Wang M."/>
            <person name="Wang L."/>
            <person name="Wei J.-C."/>
        </authorList>
    </citation>
    <scope>NUCLEOTIDE SEQUENCE [LARGE SCALE GENOMIC DNA]</scope>
    <source>
        <strain evidence="3">Z07020 / HMAS-L-300199</strain>
    </source>
</reference>
<dbReference type="HOGENOM" id="CLU_2145840_0_0_1"/>
<feature type="compositionally biased region" description="Basic and acidic residues" evidence="1">
    <location>
        <begin position="73"/>
        <end position="86"/>
    </location>
</feature>
<dbReference type="GeneID" id="19241568"/>
<evidence type="ECO:0000313" key="3">
    <source>
        <dbReference type="Proteomes" id="UP000019373"/>
    </source>
</evidence>
<dbReference type="RefSeq" id="XP_007805336.1">
    <property type="nucleotide sequence ID" value="XM_007807145.1"/>
</dbReference>
<keyword evidence="3" id="KW-1185">Reference proteome</keyword>